<reference evidence="3" key="1">
    <citation type="submission" date="2019-03" db="EMBL/GenBank/DDBJ databases">
        <title>Afifella sp. nov., isolated from activated sludge.</title>
        <authorList>
            <person name="Li Q."/>
            <person name="Liu Y."/>
        </authorList>
    </citation>
    <scope>NUCLEOTIDE SEQUENCE</scope>
    <source>
        <strain evidence="3">L72</strain>
    </source>
</reference>
<dbReference type="InterPro" id="IPR036866">
    <property type="entry name" value="RibonucZ/Hydroxyglut_hydro"/>
</dbReference>
<dbReference type="GO" id="GO:0017001">
    <property type="term" value="P:antibiotic catabolic process"/>
    <property type="evidence" value="ECO:0007669"/>
    <property type="project" value="UniProtKB-ARBA"/>
</dbReference>
<dbReference type="CDD" id="cd07712">
    <property type="entry name" value="MBLAC2-like_MBL-fold"/>
    <property type="match status" value="1"/>
</dbReference>
<protein>
    <submittedName>
        <fullName evidence="3">MBL fold metallo-hydrolase</fullName>
    </submittedName>
</protein>
<comment type="similarity">
    <text evidence="1">Belongs to the metallo-beta-lactamase superfamily. Class-B beta-lactamase family.</text>
</comment>
<evidence type="ECO:0000256" key="1">
    <source>
        <dbReference type="ARBA" id="ARBA00005250"/>
    </source>
</evidence>
<keyword evidence="4" id="KW-1185">Reference proteome</keyword>
<dbReference type="SUPFAM" id="SSF56281">
    <property type="entry name" value="Metallo-hydrolase/oxidoreductase"/>
    <property type="match status" value="1"/>
</dbReference>
<evidence type="ECO:0000313" key="4">
    <source>
        <dbReference type="Proteomes" id="UP000773614"/>
    </source>
</evidence>
<evidence type="ECO:0000313" key="3">
    <source>
        <dbReference type="EMBL" id="MYZ50421.1"/>
    </source>
</evidence>
<dbReference type="SMART" id="SM00849">
    <property type="entry name" value="Lactamase_B"/>
    <property type="match status" value="1"/>
</dbReference>
<feature type="domain" description="Metallo-beta-lactamase" evidence="2">
    <location>
        <begin position="34"/>
        <end position="222"/>
    </location>
</feature>
<name>A0A964WVQ1_9HYPH</name>
<organism evidence="3 4">
    <name type="scientific">Propylenella binzhouense</name>
    <dbReference type="NCBI Taxonomy" id="2555902"/>
    <lineage>
        <taxon>Bacteria</taxon>
        <taxon>Pseudomonadati</taxon>
        <taxon>Pseudomonadota</taxon>
        <taxon>Alphaproteobacteria</taxon>
        <taxon>Hyphomicrobiales</taxon>
        <taxon>Propylenellaceae</taxon>
        <taxon>Propylenella</taxon>
    </lineage>
</organism>
<dbReference type="OrthoDB" id="9802991at2"/>
<dbReference type="PANTHER" id="PTHR42951:SF4">
    <property type="entry name" value="ACYL-COENZYME A THIOESTERASE MBLAC2"/>
    <property type="match status" value="1"/>
</dbReference>
<dbReference type="Gene3D" id="3.60.15.10">
    <property type="entry name" value="Ribonuclease Z/Hydroxyacylglutathione hydrolase-like"/>
    <property type="match status" value="1"/>
</dbReference>
<proteinExistence type="inferred from homology"/>
<dbReference type="InterPro" id="IPR001279">
    <property type="entry name" value="Metallo-B-lactamas"/>
</dbReference>
<dbReference type="InterPro" id="IPR050855">
    <property type="entry name" value="NDM-1-like"/>
</dbReference>
<gene>
    <name evidence="3" type="ORF">E4O86_22220</name>
</gene>
<comment type="caution">
    <text evidence="3">The sequence shown here is derived from an EMBL/GenBank/DDBJ whole genome shotgun (WGS) entry which is preliminary data.</text>
</comment>
<sequence length="244" mass="26971">MPLIRVGAGEWYETRGVGDGITYIGEPFIKEFYRCNIWHVRGRDSDMLVDSGMGVVSLREHVPLVAERPCQAVASHTHFDHIGSHHEFAERLVHPAEAELLANPTRAGTLADPYVTDDIFTALPPEPYASTTYAVRSAPATRLLADGDIVDLGDRQFEVIHTPGHSPGGIALFEAATGVLFSGDIVYDGPLIEDTYHADAGDYRASMERLLDLPVRIVHGGHFPSYGRDRHRAIVRQWLAAHER</sequence>
<dbReference type="Proteomes" id="UP000773614">
    <property type="component" value="Unassembled WGS sequence"/>
</dbReference>
<accession>A0A964WVQ1</accession>
<dbReference type="RefSeq" id="WP_161142740.1">
    <property type="nucleotide sequence ID" value="NZ_SPKJ01000167.1"/>
</dbReference>
<dbReference type="Pfam" id="PF00753">
    <property type="entry name" value="Lactamase_B"/>
    <property type="match status" value="1"/>
</dbReference>
<dbReference type="EMBL" id="SPKJ01000167">
    <property type="protein sequence ID" value="MYZ50421.1"/>
    <property type="molecule type" value="Genomic_DNA"/>
</dbReference>
<dbReference type="AlphaFoldDB" id="A0A964WVQ1"/>
<dbReference type="PANTHER" id="PTHR42951">
    <property type="entry name" value="METALLO-BETA-LACTAMASE DOMAIN-CONTAINING"/>
    <property type="match status" value="1"/>
</dbReference>
<evidence type="ECO:0000259" key="2">
    <source>
        <dbReference type="SMART" id="SM00849"/>
    </source>
</evidence>